<dbReference type="SUPFAM" id="SSF52540">
    <property type="entry name" value="P-loop containing nucleoside triphosphate hydrolases"/>
    <property type="match status" value="1"/>
</dbReference>
<dbReference type="AlphaFoldDB" id="A0A7G2F764"/>
<dbReference type="Gene3D" id="1.10.1780.10">
    <property type="entry name" value="Clp, N-terminal domain"/>
    <property type="match status" value="1"/>
</dbReference>
<name>A0A7G2F764_ARATH</name>
<feature type="coiled-coil region" evidence="6">
    <location>
        <begin position="684"/>
        <end position="711"/>
    </location>
</feature>
<dbReference type="InterPro" id="IPR004176">
    <property type="entry name" value="Clp_R_N"/>
</dbReference>
<dbReference type="Gene3D" id="3.40.50.300">
    <property type="entry name" value="P-loop containing nucleotide triphosphate hydrolases"/>
    <property type="match status" value="2"/>
</dbReference>
<dbReference type="SUPFAM" id="SSF81923">
    <property type="entry name" value="Double Clp-N motif"/>
    <property type="match status" value="1"/>
</dbReference>
<dbReference type="InterPro" id="IPR036628">
    <property type="entry name" value="Clp_N_dom_sf"/>
</dbReference>
<evidence type="ECO:0000256" key="6">
    <source>
        <dbReference type="SAM" id="Coils"/>
    </source>
</evidence>
<dbReference type="EMBL" id="LR881469">
    <property type="protein sequence ID" value="CAD5329488.1"/>
    <property type="molecule type" value="Genomic_DNA"/>
</dbReference>
<dbReference type="PANTHER" id="PTHR43572">
    <property type="entry name" value="CHAPERONE PROTEIN CLPD, CHLOROPLASTIC"/>
    <property type="match status" value="1"/>
</dbReference>
<evidence type="ECO:0000256" key="7">
    <source>
        <dbReference type="SAM" id="MobiDB-lite"/>
    </source>
</evidence>
<evidence type="ECO:0000313" key="10">
    <source>
        <dbReference type="Proteomes" id="UP000516314"/>
    </source>
</evidence>
<dbReference type="InterPro" id="IPR051650">
    <property type="entry name" value="SL_signaling_regulator"/>
</dbReference>
<dbReference type="Pfam" id="PF23569">
    <property type="entry name" value="NBD_SMAX1"/>
    <property type="match status" value="1"/>
</dbReference>
<evidence type="ECO:0000256" key="3">
    <source>
        <dbReference type="ARBA" id="ARBA00023015"/>
    </source>
</evidence>
<dbReference type="InterPro" id="IPR027417">
    <property type="entry name" value="P-loop_NTPase"/>
</dbReference>
<dbReference type="PROSITE" id="PS51903">
    <property type="entry name" value="CLP_R"/>
    <property type="match status" value="1"/>
</dbReference>
<dbReference type="Proteomes" id="UP000516314">
    <property type="component" value="Chromosome 4"/>
</dbReference>
<evidence type="ECO:0000256" key="4">
    <source>
        <dbReference type="ARBA" id="ARBA00023163"/>
    </source>
</evidence>
<comment type="similarity">
    <text evidence="1">Belongs to the ClpA/ClpB family.</text>
</comment>
<feature type="region of interest" description="Disordered" evidence="7">
    <location>
        <begin position="196"/>
        <end position="217"/>
    </location>
</feature>
<dbReference type="InterPro" id="IPR058680">
    <property type="entry name" value="NBD_SMAX1-like"/>
</dbReference>
<feature type="domain" description="Clp R" evidence="8">
    <location>
        <begin position="8"/>
        <end position="183"/>
    </location>
</feature>
<accession>A0A7G2F764</accession>
<evidence type="ECO:0000256" key="2">
    <source>
        <dbReference type="ARBA" id="ARBA00022737"/>
    </source>
</evidence>
<dbReference type="PANTHER" id="PTHR43572:SF29">
    <property type="entry name" value="PROTEIN SMAX1-LIKE 4"/>
    <property type="match status" value="1"/>
</dbReference>
<evidence type="ECO:0000256" key="1">
    <source>
        <dbReference type="ARBA" id="ARBA00008675"/>
    </source>
</evidence>
<keyword evidence="2 5" id="KW-0677">Repeat</keyword>
<protein>
    <submittedName>
        <fullName evidence="9">(thale cress) hypothetical protein</fullName>
    </submittedName>
</protein>
<keyword evidence="3" id="KW-0805">Transcription regulation</keyword>
<organism evidence="9 10">
    <name type="scientific">Arabidopsis thaliana</name>
    <name type="common">Mouse-ear cress</name>
    <dbReference type="NCBI Taxonomy" id="3702"/>
    <lineage>
        <taxon>Eukaryota</taxon>
        <taxon>Viridiplantae</taxon>
        <taxon>Streptophyta</taxon>
        <taxon>Embryophyta</taxon>
        <taxon>Tracheophyta</taxon>
        <taxon>Spermatophyta</taxon>
        <taxon>Magnoliopsida</taxon>
        <taxon>eudicotyledons</taxon>
        <taxon>Gunneridae</taxon>
        <taxon>Pentapetalae</taxon>
        <taxon>rosids</taxon>
        <taxon>malvids</taxon>
        <taxon>Brassicales</taxon>
        <taxon>Brassicaceae</taxon>
        <taxon>Camelineae</taxon>
        <taxon>Arabidopsis</taxon>
    </lineage>
</organism>
<evidence type="ECO:0000256" key="5">
    <source>
        <dbReference type="PROSITE-ProRule" id="PRU01251"/>
    </source>
</evidence>
<reference evidence="9 10" key="1">
    <citation type="submission" date="2020-09" db="EMBL/GenBank/DDBJ databases">
        <authorList>
            <person name="Ashkenazy H."/>
        </authorList>
    </citation>
    <scope>NUCLEOTIDE SEQUENCE [LARGE SCALE GENOMIC DNA]</scope>
    <source>
        <strain evidence="10">cv. Cdm-0</strain>
    </source>
</reference>
<keyword evidence="6" id="KW-0175">Coiled coil</keyword>
<gene>
    <name evidence="9" type="ORF">AT9943_LOCUS17076</name>
</gene>
<sequence>MRTGAYTVHQTLTPEAASVLKQSLTLARRRGHSQVTPLHVASTLLTSSRSNLFRRACLKSNPFTALGRQMAHPSLHCRALELCFNVSLNRLPTNPNPLFQTQPSLSNALVAALKRAQAHQRRGCVEQQQSQQNQPFLAVKVELEQLVVSILDDPSVSRVMREAGLSSVSVKSNIEDDSSVVSPVFYGSSSSVGVFSSPCSPSSSENNQGGGTLSPNPSKIWHAHLTNHHSFEQNPFFHFPKGKTFTPDQAFPVREDANPVIEVLLGKKNNKKRNTVIVGDSVSLTEGVVAKLMGRIERGEVPDDLKQTHFIKFQFSQVGLNFMKKEDIEGQVRELKRKIDSFTSWGGKGVIVCLGDLDWAVWGGGNSASSSNYSAADHLVEEIGRLVYDYSNTGAKVWLLGTASYQTYMRCQMKQPPLDMKPFRVKEEEEGAREEEEEDKLNFCGECAFNYEKEAKAFISAQHKILPPWLQPHGDNNNINQKDELSGLRKKWNRFCQALHHKKPSMTAWRAEQSSSVLPGSLMDSSLKQNSRASSSVAKFRRQNSCTIEFSFGSNRQEGLKKTDELSLDGFKSNNDEGVKTKITLALGHSPFPSDSENSEEEEPEKAIKMSKLLEKLHENIPWQKDVLPSIVEAMEESVKRSKRKDAWMLVSGNDVTAKRRLAITLTTSLFGSHENMLKINLRTSKASEACEELKNALKKKEEVVILIERVDLADAQFMNILVDRFEAGDLDGFQGKKSQIIFLLTREDDECVENEHFVIPMVLNCNKSGSGLVNNKRKPEYDAAPTMIKKKNPRIEEDDDESNVACDISNIKKEFSRQLKFESNALDLNLRVDADEDEEEEAKPATEISSGFEERFLDSIQNRFDFTVLSDEDITKFFVTKIKDSCEEILGQREERFGFTVDAELIEKFYKGCGFFANGLFEEWVKEVFQRGLVTVKNGGKEGISVINLCLGGIDMIDQGEVYEEEEGFMGTCLPNRIHVSFVD</sequence>
<evidence type="ECO:0000313" key="9">
    <source>
        <dbReference type="EMBL" id="CAD5329488.1"/>
    </source>
</evidence>
<evidence type="ECO:0000259" key="8">
    <source>
        <dbReference type="PROSITE" id="PS51903"/>
    </source>
</evidence>
<dbReference type="FunFam" id="1.10.1780.10:FF:000005">
    <property type="entry name" value="protein SUPPRESSOR OF MAX2 1"/>
    <property type="match status" value="1"/>
</dbReference>
<keyword evidence="4" id="KW-0804">Transcription</keyword>
<proteinExistence type="inferred from homology"/>